<dbReference type="GO" id="GO:0000976">
    <property type="term" value="F:transcription cis-regulatory region binding"/>
    <property type="evidence" value="ECO:0007669"/>
    <property type="project" value="TreeGrafter"/>
</dbReference>
<reference evidence="4 5" key="1">
    <citation type="submission" date="2019-07" db="EMBL/GenBank/DDBJ databases">
        <authorList>
            <person name="Duangmal K."/>
            <person name="Teo W.F.A."/>
        </authorList>
    </citation>
    <scope>NUCLEOTIDE SEQUENCE [LARGE SCALE GENOMIC DNA]</scope>
    <source>
        <strain evidence="4 5">TBRC 6029</strain>
    </source>
</reference>
<evidence type="ECO:0000259" key="3">
    <source>
        <dbReference type="PROSITE" id="PS50977"/>
    </source>
</evidence>
<dbReference type="PANTHER" id="PTHR30055">
    <property type="entry name" value="HTH-TYPE TRANSCRIPTIONAL REGULATOR RUTR"/>
    <property type="match status" value="1"/>
</dbReference>
<sequence>MPKIRAATVAEHRAMQRRAILDAAREILAEGGGAETPSLAAVAQRTGLARPSVYSYFKSRDDLLDALIIDTFPKWSAYVTEQMDKATHPGERALAYVDANLHLVARGEHAIVSALAATGRGELLEETSKTLHDQLRTPLVETLAERGTRDPEAMAELIQAIVYAVTRMVEDGTPEADARRLARELLEPYFRS</sequence>
<keyword evidence="1 2" id="KW-0238">DNA-binding</keyword>
<feature type="DNA-binding region" description="H-T-H motif" evidence="2">
    <location>
        <begin position="38"/>
        <end position="57"/>
    </location>
</feature>
<name>A0A558DBS6_9PSEU</name>
<protein>
    <submittedName>
        <fullName evidence="4">TetR/AcrR family transcriptional regulator</fullName>
    </submittedName>
</protein>
<evidence type="ECO:0000313" key="5">
    <source>
        <dbReference type="Proteomes" id="UP000320011"/>
    </source>
</evidence>
<dbReference type="GO" id="GO:0003700">
    <property type="term" value="F:DNA-binding transcription factor activity"/>
    <property type="evidence" value="ECO:0007669"/>
    <property type="project" value="TreeGrafter"/>
</dbReference>
<dbReference type="PROSITE" id="PS50977">
    <property type="entry name" value="HTH_TETR_2"/>
    <property type="match status" value="1"/>
</dbReference>
<accession>A0A558DBS6</accession>
<dbReference type="Proteomes" id="UP000320011">
    <property type="component" value="Unassembled WGS sequence"/>
</dbReference>
<dbReference type="OrthoDB" id="4709704at2"/>
<dbReference type="AlphaFoldDB" id="A0A558DBS6"/>
<dbReference type="InterPro" id="IPR050109">
    <property type="entry name" value="HTH-type_TetR-like_transc_reg"/>
</dbReference>
<reference evidence="4 5" key="2">
    <citation type="submission" date="2019-08" db="EMBL/GenBank/DDBJ databases">
        <title>Amycolatopsis acidicola sp. nov., isolated from peat swamp forest soil.</title>
        <authorList>
            <person name="Srisuk N."/>
        </authorList>
    </citation>
    <scope>NUCLEOTIDE SEQUENCE [LARGE SCALE GENOMIC DNA]</scope>
    <source>
        <strain evidence="4 5">TBRC 6029</strain>
    </source>
</reference>
<dbReference type="SUPFAM" id="SSF46689">
    <property type="entry name" value="Homeodomain-like"/>
    <property type="match status" value="1"/>
</dbReference>
<evidence type="ECO:0000256" key="1">
    <source>
        <dbReference type="ARBA" id="ARBA00023125"/>
    </source>
</evidence>
<organism evidence="4 5">
    <name type="scientific">Amycolatopsis rhizosphaerae</name>
    <dbReference type="NCBI Taxonomy" id="2053003"/>
    <lineage>
        <taxon>Bacteria</taxon>
        <taxon>Bacillati</taxon>
        <taxon>Actinomycetota</taxon>
        <taxon>Actinomycetes</taxon>
        <taxon>Pseudonocardiales</taxon>
        <taxon>Pseudonocardiaceae</taxon>
        <taxon>Amycolatopsis</taxon>
    </lineage>
</organism>
<keyword evidence="5" id="KW-1185">Reference proteome</keyword>
<dbReference type="PANTHER" id="PTHR30055:SF226">
    <property type="entry name" value="HTH-TYPE TRANSCRIPTIONAL REGULATOR PKSA"/>
    <property type="match status" value="1"/>
</dbReference>
<dbReference type="Gene3D" id="1.10.357.10">
    <property type="entry name" value="Tetracycline Repressor, domain 2"/>
    <property type="match status" value="1"/>
</dbReference>
<dbReference type="Pfam" id="PF00440">
    <property type="entry name" value="TetR_N"/>
    <property type="match status" value="1"/>
</dbReference>
<evidence type="ECO:0000313" key="4">
    <source>
        <dbReference type="EMBL" id="TVT58451.1"/>
    </source>
</evidence>
<evidence type="ECO:0000256" key="2">
    <source>
        <dbReference type="PROSITE-ProRule" id="PRU00335"/>
    </source>
</evidence>
<dbReference type="InterPro" id="IPR009057">
    <property type="entry name" value="Homeodomain-like_sf"/>
</dbReference>
<dbReference type="EMBL" id="VJWX01000038">
    <property type="protein sequence ID" value="TVT58451.1"/>
    <property type="molecule type" value="Genomic_DNA"/>
</dbReference>
<dbReference type="RefSeq" id="WP_144586361.1">
    <property type="nucleotide sequence ID" value="NZ_VJWX01000038.1"/>
</dbReference>
<dbReference type="InterPro" id="IPR001647">
    <property type="entry name" value="HTH_TetR"/>
</dbReference>
<proteinExistence type="predicted"/>
<feature type="domain" description="HTH tetR-type" evidence="3">
    <location>
        <begin position="14"/>
        <end position="75"/>
    </location>
</feature>
<comment type="caution">
    <text evidence="4">The sequence shown here is derived from an EMBL/GenBank/DDBJ whole genome shotgun (WGS) entry which is preliminary data.</text>
</comment>
<gene>
    <name evidence="4" type="ORF">FNH05_06485</name>
</gene>